<comment type="caution">
    <text evidence="4">The sequence shown here is derived from an EMBL/GenBank/DDBJ whole genome shotgun (WGS) entry which is preliminary data.</text>
</comment>
<dbReference type="InterPro" id="IPR033121">
    <property type="entry name" value="PEPTIDASE_A1"/>
</dbReference>
<dbReference type="InterPro" id="IPR021109">
    <property type="entry name" value="Peptidase_aspartic_dom_sf"/>
</dbReference>
<dbReference type="InterPro" id="IPR001461">
    <property type="entry name" value="Aspartic_peptidase_A1"/>
</dbReference>
<dbReference type="EMBL" id="JAPWTJ010000679">
    <property type="protein sequence ID" value="KAJ8976410.1"/>
    <property type="molecule type" value="Genomic_DNA"/>
</dbReference>
<protein>
    <recommendedName>
        <fullName evidence="3">Peptidase A1 domain-containing protein</fullName>
    </recommendedName>
</protein>
<comment type="similarity">
    <text evidence="1">Belongs to the peptidase A1 family.</text>
</comment>
<gene>
    <name evidence="4" type="ORF">NQ317_005329</name>
</gene>
<feature type="domain" description="Peptidase A1" evidence="3">
    <location>
        <begin position="66"/>
        <end position="346"/>
    </location>
</feature>
<keyword evidence="2" id="KW-0472">Membrane</keyword>
<evidence type="ECO:0000313" key="4">
    <source>
        <dbReference type="EMBL" id="KAJ8976410.1"/>
    </source>
</evidence>
<name>A0ABQ9JEJ8_9CUCU</name>
<dbReference type="SUPFAM" id="SSF50630">
    <property type="entry name" value="Acid proteases"/>
    <property type="match status" value="1"/>
</dbReference>
<feature type="transmembrane region" description="Helical" evidence="2">
    <location>
        <begin position="20"/>
        <end position="46"/>
    </location>
</feature>
<keyword evidence="2" id="KW-1133">Transmembrane helix</keyword>
<dbReference type="PROSITE" id="PS51767">
    <property type="entry name" value="PEPTIDASE_A1"/>
    <property type="match status" value="1"/>
</dbReference>
<dbReference type="PRINTS" id="PR00792">
    <property type="entry name" value="PEPSIN"/>
</dbReference>
<dbReference type="PANTHER" id="PTHR47966">
    <property type="entry name" value="BETA-SITE APP-CLEAVING ENZYME, ISOFORM A-RELATED"/>
    <property type="match status" value="1"/>
</dbReference>
<evidence type="ECO:0000256" key="1">
    <source>
        <dbReference type="ARBA" id="ARBA00007447"/>
    </source>
</evidence>
<evidence type="ECO:0000256" key="2">
    <source>
        <dbReference type="SAM" id="Phobius"/>
    </source>
</evidence>
<evidence type="ECO:0000259" key="3">
    <source>
        <dbReference type="PROSITE" id="PS51767"/>
    </source>
</evidence>
<keyword evidence="2" id="KW-0812">Transmembrane</keyword>
<accession>A0ABQ9JEJ8</accession>
<reference evidence="4" key="1">
    <citation type="journal article" date="2023" name="Insect Mol. Biol.">
        <title>Genome sequencing provides insights into the evolution of gene families encoding plant cell wall-degrading enzymes in longhorned beetles.</title>
        <authorList>
            <person name="Shin N.R."/>
            <person name="Okamura Y."/>
            <person name="Kirsch R."/>
            <person name="Pauchet Y."/>
        </authorList>
    </citation>
    <scope>NUCLEOTIDE SEQUENCE</scope>
    <source>
        <strain evidence="4">MMC_N1</strain>
    </source>
</reference>
<proteinExistence type="inferred from homology"/>
<keyword evidence="5" id="KW-1185">Reference proteome</keyword>
<dbReference type="Pfam" id="PF00026">
    <property type="entry name" value="Asp"/>
    <property type="match status" value="2"/>
</dbReference>
<sequence length="349" mass="39799">MDKVKNCRCDVDLDIHRPNIFIFVIVHGAAMIKSLVVLFCAIFTVLGIEDNGTIRIELVRQKPNEFYGKIVIGHPGQTLNVAFDTAWSLSWVLSSKCQIWKTIGCWFHPRYDHTRSSEWKKDNRPFSINEGKYNFFRISRSNVTTQSFVEMVDVPWTFIFNKIDGSYLSIYLNRDRQSNKGGNIMLGFFDEKHIHKTELKNKTIVPAKITYLPVDPGQYWKFSVDSPTGCKAMADSSSNTISGPPDDIQTIHNAIKAQNFILNRYTVNCDTINTLPKVDFVLGGQYFRLEGPDYIMKMTIHSFTFCISAFVPASTESEENVWVLGGAFLAQYYSIYNINDKLIGFVKAA</sequence>
<dbReference type="Proteomes" id="UP001162164">
    <property type="component" value="Unassembled WGS sequence"/>
</dbReference>
<evidence type="ECO:0000313" key="5">
    <source>
        <dbReference type="Proteomes" id="UP001162164"/>
    </source>
</evidence>
<dbReference type="PANTHER" id="PTHR47966:SF51">
    <property type="entry name" value="BETA-SITE APP-CLEAVING ENZYME, ISOFORM A-RELATED"/>
    <property type="match status" value="1"/>
</dbReference>
<organism evidence="4 5">
    <name type="scientific">Molorchus minor</name>
    <dbReference type="NCBI Taxonomy" id="1323400"/>
    <lineage>
        <taxon>Eukaryota</taxon>
        <taxon>Metazoa</taxon>
        <taxon>Ecdysozoa</taxon>
        <taxon>Arthropoda</taxon>
        <taxon>Hexapoda</taxon>
        <taxon>Insecta</taxon>
        <taxon>Pterygota</taxon>
        <taxon>Neoptera</taxon>
        <taxon>Endopterygota</taxon>
        <taxon>Coleoptera</taxon>
        <taxon>Polyphaga</taxon>
        <taxon>Cucujiformia</taxon>
        <taxon>Chrysomeloidea</taxon>
        <taxon>Cerambycidae</taxon>
        <taxon>Lamiinae</taxon>
        <taxon>Monochamini</taxon>
        <taxon>Molorchus</taxon>
    </lineage>
</organism>
<dbReference type="Gene3D" id="2.40.70.10">
    <property type="entry name" value="Acid Proteases"/>
    <property type="match status" value="2"/>
</dbReference>